<organism evidence="2 3">
    <name type="scientific">Epicoccum nigrum</name>
    <name type="common">Soil fungus</name>
    <name type="synonym">Epicoccum purpurascens</name>
    <dbReference type="NCBI Taxonomy" id="105696"/>
    <lineage>
        <taxon>Eukaryota</taxon>
        <taxon>Fungi</taxon>
        <taxon>Dikarya</taxon>
        <taxon>Ascomycota</taxon>
        <taxon>Pezizomycotina</taxon>
        <taxon>Dothideomycetes</taxon>
        <taxon>Pleosporomycetidae</taxon>
        <taxon>Pleosporales</taxon>
        <taxon>Pleosporineae</taxon>
        <taxon>Didymellaceae</taxon>
        <taxon>Epicoccum</taxon>
    </lineage>
</organism>
<gene>
    <name evidence="2" type="ORF">B5807_04089</name>
</gene>
<accession>A0A1Y2M423</accession>
<evidence type="ECO:0000313" key="2">
    <source>
        <dbReference type="EMBL" id="OSS50742.1"/>
    </source>
</evidence>
<dbReference type="EMBL" id="KZ107841">
    <property type="protein sequence ID" value="OSS50742.1"/>
    <property type="molecule type" value="Genomic_DNA"/>
</dbReference>
<name>A0A1Y2M423_EPING</name>
<feature type="compositionally biased region" description="Low complexity" evidence="1">
    <location>
        <begin position="30"/>
        <end position="42"/>
    </location>
</feature>
<dbReference type="AlphaFoldDB" id="A0A1Y2M423"/>
<keyword evidence="3" id="KW-1185">Reference proteome</keyword>
<sequence length="326" mass="36975">MALRKSVLKPYHVTYSSSGRVAKSKPPLRSASSSHTSSTTESTIIVIMSPRRLMLTSVQRTYSIPGRATMLKPPPHPIKEPSDAYRMRLYDNGLLNLEDTPPHLVAAVQPCGGHVVAILNQSNDKGEALVKAGAIRDTFNSTITLQQYEFIESVDYHWPLSLPLAFRLPEVCRQIYSEAALTSYKENVFRLYNFRCMSKLLELNEAQRNAITALEASPSFLAELVESYDDNMYFEFEEDIELFRKLMVKEFTTDTVSGGLPNFRRFFVTNLAMRHARRCYEGGGEWEEEDEEERGGVIESEEQLKAWVLDHFASLTVKGVEIVFEG</sequence>
<reference evidence="2 3" key="1">
    <citation type="journal article" date="2017" name="Genome Announc.">
        <title>Genome sequence of the saprophytic ascomycete Epicoccum nigrum ICMP 19927 strain isolated from New Zealand.</title>
        <authorList>
            <person name="Fokin M."/>
            <person name="Fleetwood D."/>
            <person name="Weir B.S."/>
            <person name="Villas-Boas S.G."/>
        </authorList>
    </citation>
    <scope>NUCLEOTIDE SEQUENCE [LARGE SCALE GENOMIC DNA]</scope>
    <source>
        <strain evidence="2 3">ICMP 19927</strain>
    </source>
</reference>
<proteinExistence type="predicted"/>
<feature type="region of interest" description="Disordered" evidence="1">
    <location>
        <begin position="18"/>
        <end position="42"/>
    </location>
</feature>
<protein>
    <submittedName>
        <fullName evidence="2">Uncharacterized protein</fullName>
    </submittedName>
</protein>
<evidence type="ECO:0000313" key="3">
    <source>
        <dbReference type="Proteomes" id="UP000193240"/>
    </source>
</evidence>
<dbReference type="InParanoid" id="A0A1Y2M423"/>
<dbReference type="Proteomes" id="UP000193240">
    <property type="component" value="Unassembled WGS sequence"/>
</dbReference>
<evidence type="ECO:0000256" key="1">
    <source>
        <dbReference type="SAM" id="MobiDB-lite"/>
    </source>
</evidence>